<dbReference type="PANTHER" id="PTHR33157">
    <property type="entry name" value="AUTONOMOUS TRANSPOSABLE ELEMENT EN-1 MOSAIC PROTEIN-RELATED"/>
    <property type="match status" value="1"/>
</dbReference>
<dbReference type="PANTHER" id="PTHR33157:SF14">
    <property type="entry name" value="AUTONOMOUS TRANSPOSABLE ELEMENT EN-1 MOSAIC PROTEIN"/>
    <property type="match status" value="1"/>
</dbReference>
<feature type="compositionally biased region" description="Low complexity" evidence="1">
    <location>
        <begin position="330"/>
        <end position="349"/>
    </location>
</feature>
<evidence type="ECO:0000256" key="1">
    <source>
        <dbReference type="SAM" id="MobiDB-lite"/>
    </source>
</evidence>
<sequence length="502" mass="57186">MVRNKARVEACIAEEFAIKEISNFSSKYFAEKHNVNAPSMRYHTVSEATNSELKIFKWKGESVGASSLRTLESAERNSTMLYMFTNMEEVQPYFTPRTKYQKIYVNYQLVMWRLRTSVALEARYRLDGEGDYEKEKMVKRVFNKAATKVIRDSFSNARIQAIVNFHKRVKNLNVKKTPDLKKMHLEAEEYVQGEIDWIMKDPEAWRWICNHWAGSDFQGASDRNRGNRTSKPGMQRFGADRFIGKEQRMEAKTGVKPSFVEVYIEGHKGSDPDNPEAKYKENVIQRHGPKFDWRAAAPDIEAIYEASGGLRHGRWDLGDGALEYDRIPRPQRTSQGSSSRRPSRAQQEAQQEETRRLQEETRKLQENNDYMMTYLMTLSQKLGGDVPEFRPPQPYQQVPPNYFVISPMTQGPPFGDAPEFRPPPNYYSTPTSQGSPRGDAQGSQPPNQIIPSGQASQPQQWMYPTQGPSFGDASQGSGSRAPSQNPDDVDAFLNQSCGAGGK</sequence>
<protein>
    <recommendedName>
        <fullName evidence="4">Transposase</fullName>
    </recommendedName>
</protein>
<dbReference type="AlphaFoldDB" id="A0AAQ3SDU9"/>
<dbReference type="GO" id="GO:0032196">
    <property type="term" value="P:transposition"/>
    <property type="evidence" value="ECO:0007669"/>
    <property type="project" value="InterPro"/>
</dbReference>
<proteinExistence type="predicted"/>
<dbReference type="InterPro" id="IPR004252">
    <property type="entry name" value="Probable_transposase_24"/>
</dbReference>
<evidence type="ECO:0000313" key="2">
    <source>
        <dbReference type="EMBL" id="WVZ52028.1"/>
    </source>
</evidence>
<accession>A0AAQ3SDU9</accession>
<feature type="region of interest" description="Disordered" evidence="1">
    <location>
        <begin position="384"/>
        <end position="502"/>
    </location>
</feature>
<dbReference type="Proteomes" id="UP001341281">
    <property type="component" value="Chromosome 01"/>
</dbReference>
<organism evidence="2 3">
    <name type="scientific">Paspalum notatum var. saurae</name>
    <dbReference type="NCBI Taxonomy" id="547442"/>
    <lineage>
        <taxon>Eukaryota</taxon>
        <taxon>Viridiplantae</taxon>
        <taxon>Streptophyta</taxon>
        <taxon>Embryophyta</taxon>
        <taxon>Tracheophyta</taxon>
        <taxon>Spermatophyta</taxon>
        <taxon>Magnoliopsida</taxon>
        <taxon>Liliopsida</taxon>
        <taxon>Poales</taxon>
        <taxon>Poaceae</taxon>
        <taxon>PACMAD clade</taxon>
        <taxon>Panicoideae</taxon>
        <taxon>Andropogonodae</taxon>
        <taxon>Paspaleae</taxon>
        <taxon>Paspalinae</taxon>
        <taxon>Paspalum</taxon>
    </lineage>
</organism>
<evidence type="ECO:0000313" key="3">
    <source>
        <dbReference type="Proteomes" id="UP001341281"/>
    </source>
</evidence>
<feature type="compositionally biased region" description="Basic and acidic residues" evidence="1">
    <location>
        <begin position="352"/>
        <end position="366"/>
    </location>
</feature>
<feature type="compositionally biased region" description="Polar residues" evidence="1">
    <location>
        <begin position="493"/>
        <end position="502"/>
    </location>
</feature>
<dbReference type="Pfam" id="PF03004">
    <property type="entry name" value="Transposase_24"/>
    <property type="match status" value="1"/>
</dbReference>
<keyword evidence="3" id="KW-1185">Reference proteome</keyword>
<feature type="region of interest" description="Disordered" evidence="1">
    <location>
        <begin position="323"/>
        <end position="366"/>
    </location>
</feature>
<name>A0AAQ3SDU9_PASNO</name>
<reference evidence="2 3" key="1">
    <citation type="submission" date="2024-02" db="EMBL/GenBank/DDBJ databases">
        <title>High-quality chromosome-scale genome assembly of Pensacola bahiagrass (Paspalum notatum Flugge var. saurae).</title>
        <authorList>
            <person name="Vega J.M."/>
            <person name="Podio M."/>
            <person name="Orjuela J."/>
            <person name="Siena L.A."/>
            <person name="Pessino S.C."/>
            <person name="Combes M.C."/>
            <person name="Mariac C."/>
            <person name="Albertini E."/>
            <person name="Pupilli F."/>
            <person name="Ortiz J.P.A."/>
            <person name="Leblanc O."/>
        </authorList>
    </citation>
    <scope>NUCLEOTIDE SEQUENCE [LARGE SCALE GENOMIC DNA]</scope>
    <source>
        <strain evidence="2">R1</strain>
        <tissue evidence="2">Leaf</tissue>
    </source>
</reference>
<feature type="compositionally biased region" description="Polar residues" evidence="1">
    <location>
        <begin position="426"/>
        <end position="486"/>
    </location>
</feature>
<evidence type="ECO:0008006" key="4">
    <source>
        <dbReference type="Google" id="ProtNLM"/>
    </source>
</evidence>
<gene>
    <name evidence="2" type="ORF">U9M48_003123</name>
</gene>
<dbReference type="InterPro" id="IPR039266">
    <property type="entry name" value="EN-1/SPM"/>
</dbReference>
<dbReference type="EMBL" id="CP144745">
    <property type="protein sequence ID" value="WVZ52028.1"/>
    <property type="molecule type" value="Genomic_DNA"/>
</dbReference>